<evidence type="ECO:0000313" key="2">
    <source>
        <dbReference type="Proteomes" id="UP001597192"/>
    </source>
</evidence>
<accession>A0ABW4CQR9</accession>
<dbReference type="InterPro" id="IPR013321">
    <property type="entry name" value="Arc_rbn_hlx_hlx"/>
</dbReference>
<dbReference type="EMBL" id="JBHTOG010000043">
    <property type="protein sequence ID" value="MFD1432658.1"/>
    <property type="molecule type" value="Genomic_DNA"/>
</dbReference>
<dbReference type="Proteomes" id="UP001597192">
    <property type="component" value="Unassembled WGS sequence"/>
</dbReference>
<name>A0ABW4CQR9_9LACO</name>
<sequence length="83" mass="9268">MTKLALNVDWDETTNAQIEAYCQAHDMAVDAFVDDLVHDFVASHADAIMRARLINGYREMAELNEEICSEFNACESEAAALDN</sequence>
<gene>
    <name evidence="1" type="ORF">ACFQ47_08195</name>
</gene>
<protein>
    <recommendedName>
        <fullName evidence="3">CopG family transcriptional regulator</fullName>
    </recommendedName>
</protein>
<proteinExistence type="predicted"/>
<keyword evidence="2" id="KW-1185">Reference proteome</keyword>
<comment type="caution">
    <text evidence="1">The sequence shown here is derived from an EMBL/GenBank/DDBJ whole genome shotgun (WGS) entry which is preliminary data.</text>
</comment>
<organism evidence="1 2">
    <name type="scientific">Lacticaseibacillus yichunensis</name>
    <dbReference type="NCBI Taxonomy" id="2486015"/>
    <lineage>
        <taxon>Bacteria</taxon>
        <taxon>Bacillati</taxon>
        <taxon>Bacillota</taxon>
        <taxon>Bacilli</taxon>
        <taxon>Lactobacillales</taxon>
        <taxon>Lactobacillaceae</taxon>
        <taxon>Lacticaseibacillus</taxon>
    </lineage>
</organism>
<dbReference type="RefSeq" id="WP_125697840.1">
    <property type="nucleotide sequence ID" value="NZ_JBHTOG010000043.1"/>
</dbReference>
<reference evidence="2" key="1">
    <citation type="journal article" date="2019" name="Int. J. Syst. Evol. Microbiol.">
        <title>The Global Catalogue of Microorganisms (GCM) 10K type strain sequencing project: providing services to taxonomists for standard genome sequencing and annotation.</title>
        <authorList>
            <consortium name="The Broad Institute Genomics Platform"/>
            <consortium name="The Broad Institute Genome Sequencing Center for Infectious Disease"/>
            <person name="Wu L."/>
            <person name="Ma J."/>
        </authorList>
    </citation>
    <scope>NUCLEOTIDE SEQUENCE [LARGE SCALE GENOMIC DNA]</scope>
    <source>
        <strain evidence="2">CCM 8947</strain>
    </source>
</reference>
<evidence type="ECO:0000313" key="1">
    <source>
        <dbReference type="EMBL" id="MFD1432658.1"/>
    </source>
</evidence>
<dbReference type="Gene3D" id="1.10.1220.10">
    <property type="entry name" value="Met repressor-like"/>
    <property type="match status" value="1"/>
</dbReference>
<evidence type="ECO:0008006" key="3">
    <source>
        <dbReference type="Google" id="ProtNLM"/>
    </source>
</evidence>